<dbReference type="Pfam" id="PF06445">
    <property type="entry name" value="GyrI-like"/>
    <property type="match status" value="1"/>
</dbReference>
<dbReference type="SUPFAM" id="SSF55136">
    <property type="entry name" value="Probable bacterial effector-binding domain"/>
    <property type="match status" value="1"/>
</dbReference>
<protein>
    <submittedName>
        <fullName evidence="2">GyrI-like domain-containing protein</fullName>
    </submittedName>
</protein>
<sequence length="153" mass="17386">MEHEIKIIPDQKLAVINYKGPIDDLDILVSKLMGWVEAEEVEADGEPFIIYFSPRHEVNDGDAVYDVGIAIKDDADEKDIIRVVDMVEHKMLCGIHEGPTDNILDTYEKLVEVSQANNYDIIGSPKEVLVKSFHNCDDEKEFITEIQLPIIEM</sequence>
<dbReference type="Gene3D" id="3.20.80.10">
    <property type="entry name" value="Regulatory factor, effector binding domain"/>
    <property type="match status" value="1"/>
</dbReference>
<comment type="caution">
    <text evidence="2">The sequence shown here is derived from an EMBL/GenBank/DDBJ whole genome shotgun (WGS) entry which is preliminary data.</text>
</comment>
<dbReference type="Proteomes" id="UP000762703">
    <property type="component" value="Unassembled WGS sequence"/>
</dbReference>
<dbReference type="SMART" id="SM00871">
    <property type="entry name" value="AraC_E_bind"/>
    <property type="match status" value="1"/>
</dbReference>
<reference evidence="2" key="1">
    <citation type="submission" date="2019-04" db="EMBL/GenBank/DDBJ databases">
        <title>Evolution of Biomass-Degrading Anaerobic Consortia Revealed by Metagenomics.</title>
        <authorList>
            <person name="Peng X."/>
        </authorList>
    </citation>
    <scope>NUCLEOTIDE SEQUENCE</scope>
    <source>
        <strain evidence="2">SIG12</strain>
    </source>
</reference>
<name>A0A8T3VD70_9EURY</name>
<dbReference type="InterPro" id="IPR010499">
    <property type="entry name" value="AraC_E-bd"/>
</dbReference>
<dbReference type="InterPro" id="IPR011256">
    <property type="entry name" value="Reg_factor_effector_dom_sf"/>
</dbReference>
<organism evidence="2 3">
    <name type="scientific">Methanobrevibacter millerae</name>
    <dbReference type="NCBI Taxonomy" id="230361"/>
    <lineage>
        <taxon>Archaea</taxon>
        <taxon>Methanobacteriati</taxon>
        <taxon>Methanobacteriota</taxon>
        <taxon>Methanomada group</taxon>
        <taxon>Methanobacteria</taxon>
        <taxon>Methanobacteriales</taxon>
        <taxon>Methanobacteriaceae</taxon>
        <taxon>Methanobrevibacter</taxon>
    </lineage>
</organism>
<dbReference type="InterPro" id="IPR029442">
    <property type="entry name" value="GyrI-like"/>
</dbReference>
<dbReference type="AlphaFoldDB" id="A0A8T3VD70"/>
<evidence type="ECO:0000259" key="1">
    <source>
        <dbReference type="SMART" id="SM00871"/>
    </source>
</evidence>
<dbReference type="RefSeq" id="WP_303737551.1">
    <property type="nucleotide sequence ID" value="NZ_SUTE01000075.1"/>
</dbReference>
<dbReference type="EMBL" id="SUTE01000075">
    <property type="protein sequence ID" value="MBE6505898.1"/>
    <property type="molecule type" value="Genomic_DNA"/>
</dbReference>
<evidence type="ECO:0000313" key="3">
    <source>
        <dbReference type="Proteomes" id="UP000762703"/>
    </source>
</evidence>
<proteinExistence type="predicted"/>
<gene>
    <name evidence="2" type="ORF">E7Z73_09245</name>
</gene>
<accession>A0A8T3VD70</accession>
<evidence type="ECO:0000313" key="2">
    <source>
        <dbReference type="EMBL" id="MBE6505898.1"/>
    </source>
</evidence>
<feature type="domain" description="AraC effector-binding" evidence="1">
    <location>
        <begin position="1"/>
        <end position="151"/>
    </location>
</feature>